<sequence>MERTDWLDKNEIDPNWDQAFADEILGTLVLLGITYRQPDGTVTKEEQFHGYIKSVDQRWGITIRIEGDEIQEEINLPPMLEVFERADPGIYTDGAGNAVHDPDFVAYWTVTSGTS</sequence>
<evidence type="ECO:0000313" key="2">
    <source>
        <dbReference type="Proteomes" id="UP000186228"/>
    </source>
</evidence>
<organism evidence="1 2">
    <name type="scientific">Rhizobium hainanense</name>
    <dbReference type="NCBI Taxonomy" id="52131"/>
    <lineage>
        <taxon>Bacteria</taxon>
        <taxon>Pseudomonadati</taxon>
        <taxon>Pseudomonadota</taxon>
        <taxon>Alphaproteobacteria</taxon>
        <taxon>Hyphomicrobiales</taxon>
        <taxon>Rhizobiaceae</taxon>
        <taxon>Rhizobium/Agrobacterium group</taxon>
        <taxon>Rhizobium</taxon>
    </lineage>
</organism>
<dbReference type="OrthoDB" id="5196049at2"/>
<evidence type="ECO:0000313" key="1">
    <source>
        <dbReference type="EMBL" id="SCB23370.1"/>
    </source>
</evidence>
<keyword evidence="2" id="KW-1185">Reference proteome</keyword>
<dbReference type="STRING" id="52131.GA0061100_104477"/>
<name>A0A1C3V6D1_9HYPH</name>
<accession>A0A1C3V6D1</accession>
<dbReference type="AlphaFoldDB" id="A0A1C3V6D1"/>
<dbReference type="RefSeq" id="WP_075853690.1">
    <property type="nucleotide sequence ID" value="NZ_FMAC01000004.1"/>
</dbReference>
<protein>
    <submittedName>
        <fullName evidence="1">Uncharacterized protein</fullName>
    </submittedName>
</protein>
<gene>
    <name evidence="1" type="ORF">GA0061100_104477</name>
</gene>
<proteinExistence type="predicted"/>
<dbReference type="EMBL" id="FMAC01000004">
    <property type="protein sequence ID" value="SCB23370.1"/>
    <property type="molecule type" value="Genomic_DNA"/>
</dbReference>
<reference evidence="2" key="1">
    <citation type="submission" date="2016-08" db="EMBL/GenBank/DDBJ databases">
        <authorList>
            <person name="Varghese N."/>
            <person name="Submissions Spin"/>
        </authorList>
    </citation>
    <scope>NUCLEOTIDE SEQUENCE [LARGE SCALE GENOMIC DNA]</scope>
    <source>
        <strain evidence="2">CCBAU 57015</strain>
    </source>
</reference>
<dbReference type="Proteomes" id="UP000186228">
    <property type="component" value="Unassembled WGS sequence"/>
</dbReference>